<name>A0A816EPY3_ADIRI</name>
<proteinExistence type="predicted"/>
<reference evidence="2" key="1">
    <citation type="submission" date="2021-02" db="EMBL/GenBank/DDBJ databases">
        <authorList>
            <person name="Nowell W R."/>
        </authorList>
    </citation>
    <scope>NUCLEOTIDE SEQUENCE</scope>
</reference>
<feature type="non-terminal residue" evidence="2">
    <location>
        <position position="1358"/>
    </location>
</feature>
<keyword evidence="3" id="KW-1185">Reference proteome</keyword>
<comment type="caution">
    <text evidence="2">The sequence shown here is derived from an EMBL/GenBank/DDBJ whole genome shotgun (WGS) entry which is preliminary data.</text>
</comment>
<dbReference type="Proteomes" id="UP000663828">
    <property type="component" value="Unassembled WGS sequence"/>
</dbReference>
<sequence length="1358" mass="156684">MSTVNLKDLKIELNKTVRNTLRPSASQIQSISDDWRKEINLLLLQRKKTNESLLEKIKDRYRIHVQTIEEENARRKQEHGLACRQVKERIQRTKQLSCEIFNDIKLIGQLLHESKFASSKFEIDNVDTLLGETVQLVRRLLKIQETIPKECRLDDDKEGKELMNMISIESIRIEVKEVCYGDIKPEHHRGILVYNWDSQIRLVSEGENKKEIEGKVKSLNHTHLSKTVYNLFSEIIPTLFDGSSTEAHQSWYLELQAGEESKNKWTKMTRKRLNVLDSPFYDKKTESYKFGYRDTGTISVQFTPNINIGMFQASAEDMCKMIIEPDTTIEGTTVIISGDRSLALRLEYQDLTRFDRRRKLEKWLTELRLKCADIESNKSYDFEMPREPVAKEIPPPEATNDLPEIGMRADTQKLNVSTPPTHHYLMTQLPPKHEQLDKIITHTIDTLNKSISDDELNKIQDGIVRRFDSADDLKQGIKMFKETFRFDKLLSTLLHLHKISIETQKSLRSGKEYEERLKSICDDLIRHNFLIRLSENEGTISRESIEKLHTSEMKTLLQEASSLAKKELTFGILVYRYLISTELNLIQLIVYSLETKENAEQALQEIEIIKQYCLDKTQQIFIGDKQIDSCRRILQDTINQIHERKKQIRTTVHQPTRLANLNEISKAINVKSLLKSTGSPSMNKITIDKQDGEYFPSQTSIIIQFEQIIQNWSYAQLKTKALELVNNTDDELDFEILPVTQERSLSIFTVQHPSSTIEPHDSNILKIIPKSEVGEGKYREEWKAQLANKRLSIVVKLCCEIKQFFIGIDLPLMKTKGADDQINTYEINFGTVLACSRSRRSRSFTIENPMSLDLRVKLRREEGATGKFEIDKADFHLFAYESKEMTIDWHIVDMIQDSKCVYEIYFSKDLKYRIICLGKIRKICYDIMYKSIHLSEKQYRSELPACLPDTIHYEELTVHNTGEVKMTIESKAENKSTDAVTISLSHNQVVLEPNALVVLKIELKASKSHESLENVINLNFPDANQRSAFKFILKTSAGWPELDQDLLKPLKTLKVEENANEETGQIVLFNKGLVEMLIDEFRSTSPHVSIENSNTYLHSILPRQRIEYKFIYKVQKKFPSFDCEFVLHTNCKEPMQRIPFKCKRLAPIITIDQNVLHCGTTYPSNKHIFEIAMKNDGHARGQLECEPYENDDVISFRITNDTKSVPIAALDSRKIKCIVEIKKSAPLGDFKIDLPLTIRSGTGLSKKYKLVVTGRTKPKDESKGPSSLIDLPSSSQQIAQSTTGKRLMNLLEDETYAYRRRAATAIAPIITQLDELIHHEPKPSDIPDNLTCDEILSELESDEREISSYTEKVQESVK</sequence>
<evidence type="ECO:0000256" key="1">
    <source>
        <dbReference type="SAM" id="MobiDB-lite"/>
    </source>
</evidence>
<feature type="region of interest" description="Disordered" evidence="1">
    <location>
        <begin position="1255"/>
        <end position="1275"/>
    </location>
</feature>
<dbReference type="EMBL" id="CAJNOR010009857">
    <property type="protein sequence ID" value="CAF1648849.1"/>
    <property type="molecule type" value="Genomic_DNA"/>
</dbReference>
<organism evidence="2 3">
    <name type="scientific">Adineta ricciae</name>
    <name type="common">Rotifer</name>
    <dbReference type="NCBI Taxonomy" id="249248"/>
    <lineage>
        <taxon>Eukaryota</taxon>
        <taxon>Metazoa</taxon>
        <taxon>Spiralia</taxon>
        <taxon>Gnathifera</taxon>
        <taxon>Rotifera</taxon>
        <taxon>Eurotatoria</taxon>
        <taxon>Bdelloidea</taxon>
        <taxon>Adinetida</taxon>
        <taxon>Adinetidae</taxon>
        <taxon>Adineta</taxon>
    </lineage>
</organism>
<protein>
    <submittedName>
        <fullName evidence="2">Uncharacterized protein</fullName>
    </submittedName>
</protein>
<accession>A0A816EPY3</accession>
<evidence type="ECO:0000313" key="3">
    <source>
        <dbReference type="Proteomes" id="UP000663828"/>
    </source>
</evidence>
<gene>
    <name evidence="2" type="ORF">XAT740_LOCUS54594</name>
</gene>
<evidence type="ECO:0000313" key="2">
    <source>
        <dbReference type="EMBL" id="CAF1648849.1"/>
    </source>
</evidence>